<organism evidence="11 12">
    <name type="scientific">Nesterenkonia sandarakina</name>
    <dbReference type="NCBI Taxonomy" id="272918"/>
    <lineage>
        <taxon>Bacteria</taxon>
        <taxon>Bacillati</taxon>
        <taxon>Actinomycetota</taxon>
        <taxon>Actinomycetes</taxon>
        <taxon>Micrococcales</taxon>
        <taxon>Micrococcaceae</taxon>
        <taxon>Nesterenkonia</taxon>
    </lineage>
</organism>
<keyword evidence="7 9" id="KW-0472">Membrane</keyword>
<dbReference type="InterPro" id="IPR000515">
    <property type="entry name" value="MetI-like"/>
</dbReference>
<sequence>MSATRTALRTVVIAYLFFLVGWPLWMVVQETFLSGENHLVSTWEDPAVRSALRVTLAAAAWAVVLNTVFGITLGILLVRHDFPGKRLLGLFVDLPIAVSPIVVGLALLLAYGPVQGWLGRPLAELGILVVFSFPGIVLAVTFVSLPLVLRAVIPVLREIGMEQEIAARSLGAHAGQILWRITLPSIRGAVTYGVILTLARAIGEFGAVLIISGGLVGQTETATMAVQRFHQGFATGSSYAIGFLLALIGIAALAIVTVLRPKEHTRGN</sequence>
<dbReference type="EMBL" id="PVTY01000024">
    <property type="protein sequence ID" value="PRZ12117.1"/>
    <property type="molecule type" value="Genomic_DNA"/>
</dbReference>
<proteinExistence type="inferred from homology"/>
<keyword evidence="5 9" id="KW-1133">Transmembrane helix</keyword>
<comment type="similarity">
    <text evidence="9">Belongs to the binding-protein-dependent transport system permease family.</text>
</comment>
<dbReference type="SUPFAM" id="SSF161098">
    <property type="entry name" value="MetI-like"/>
    <property type="match status" value="1"/>
</dbReference>
<dbReference type="GO" id="GO:0005886">
    <property type="term" value="C:plasma membrane"/>
    <property type="evidence" value="ECO:0007669"/>
    <property type="project" value="UniProtKB-SubCell"/>
</dbReference>
<evidence type="ECO:0000259" key="10">
    <source>
        <dbReference type="PROSITE" id="PS50928"/>
    </source>
</evidence>
<protein>
    <submittedName>
        <fullName evidence="11">Sulfate transport system permease protein</fullName>
    </submittedName>
</protein>
<keyword evidence="3 9" id="KW-0813">Transport</keyword>
<dbReference type="InterPro" id="IPR035906">
    <property type="entry name" value="MetI-like_sf"/>
</dbReference>
<dbReference type="Gene3D" id="1.10.3720.10">
    <property type="entry name" value="MetI-like"/>
    <property type="match status" value="1"/>
</dbReference>
<name>A0A2T0YBU8_9MICC</name>
<keyword evidence="12" id="KW-1185">Reference proteome</keyword>
<evidence type="ECO:0000256" key="9">
    <source>
        <dbReference type="RuleBase" id="RU363032"/>
    </source>
</evidence>
<comment type="subunit">
    <text evidence="2">The complex is composed of two ATP-binding proteins (CysA), two transmembrane proteins (CysT and CysW) and a solute-binding protein (CysP).</text>
</comment>
<dbReference type="RefSeq" id="WP_258175091.1">
    <property type="nucleotide sequence ID" value="NZ_PVTY01000024.1"/>
</dbReference>
<keyword evidence="6" id="KW-0764">Sulfate transport</keyword>
<evidence type="ECO:0000256" key="2">
    <source>
        <dbReference type="ARBA" id="ARBA00011779"/>
    </source>
</evidence>
<feature type="transmembrane region" description="Helical" evidence="9">
    <location>
        <begin position="236"/>
        <end position="259"/>
    </location>
</feature>
<dbReference type="PROSITE" id="PS50928">
    <property type="entry name" value="ABC_TM1"/>
    <property type="match status" value="1"/>
</dbReference>
<comment type="subcellular location">
    <subcellularLocation>
        <location evidence="9">Cell membrane</location>
        <topology evidence="9">Multi-pass membrane protein</topology>
    </subcellularLocation>
    <subcellularLocation>
        <location evidence="1">Membrane</location>
        <topology evidence="1">Multi-pass membrane protein</topology>
    </subcellularLocation>
</comment>
<evidence type="ECO:0000313" key="12">
    <source>
        <dbReference type="Proteomes" id="UP000238217"/>
    </source>
</evidence>
<evidence type="ECO:0000256" key="3">
    <source>
        <dbReference type="ARBA" id="ARBA00022448"/>
    </source>
</evidence>
<dbReference type="CDD" id="cd06261">
    <property type="entry name" value="TM_PBP2"/>
    <property type="match status" value="1"/>
</dbReference>
<feature type="domain" description="ABC transmembrane type-1" evidence="10">
    <location>
        <begin position="52"/>
        <end position="256"/>
    </location>
</feature>
<gene>
    <name evidence="11" type="ORF">BCL67_12416</name>
</gene>
<comment type="caution">
    <text evidence="11">The sequence shown here is derived from an EMBL/GenBank/DDBJ whole genome shotgun (WGS) entry which is preliminary data.</text>
</comment>
<evidence type="ECO:0000256" key="1">
    <source>
        <dbReference type="ARBA" id="ARBA00004141"/>
    </source>
</evidence>
<dbReference type="PANTHER" id="PTHR30406:SF1">
    <property type="entry name" value="SULFATE TRANSPORT SYSTEM PERMEASE PROTEIN CYSW"/>
    <property type="match status" value="1"/>
</dbReference>
<reference evidence="11 12" key="1">
    <citation type="submission" date="2018-03" db="EMBL/GenBank/DDBJ databases">
        <title>Comparative analysis of microorganisms from saline springs in Andes Mountain Range, Colombia.</title>
        <authorList>
            <person name="Rubin E."/>
        </authorList>
    </citation>
    <scope>NUCLEOTIDE SEQUENCE [LARGE SCALE GENOMIC DNA]</scope>
    <source>
        <strain evidence="11 12">CG 35</strain>
    </source>
</reference>
<keyword evidence="4 9" id="KW-0812">Transmembrane</keyword>
<dbReference type="PANTHER" id="PTHR30406">
    <property type="entry name" value="SULFATE TRANSPORT SYSTEM PERMEASE PROTEIN"/>
    <property type="match status" value="1"/>
</dbReference>
<feature type="transmembrane region" description="Helical" evidence="9">
    <location>
        <begin position="125"/>
        <end position="149"/>
    </location>
</feature>
<dbReference type="GO" id="GO:0015419">
    <property type="term" value="F:ABC-type sulfate transporter activity"/>
    <property type="evidence" value="ECO:0007669"/>
    <property type="project" value="InterPro"/>
</dbReference>
<accession>A0A2T0YBU8</accession>
<dbReference type="Pfam" id="PF00528">
    <property type="entry name" value="BPD_transp_1"/>
    <property type="match status" value="1"/>
</dbReference>
<evidence type="ECO:0000313" key="11">
    <source>
        <dbReference type="EMBL" id="PRZ12117.1"/>
    </source>
</evidence>
<evidence type="ECO:0000256" key="7">
    <source>
        <dbReference type="ARBA" id="ARBA00023136"/>
    </source>
</evidence>
<evidence type="ECO:0000256" key="4">
    <source>
        <dbReference type="ARBA" id="ARBA00022692"/>
    </source>
</evidence>
<evidence type="ECO:0000256" key="8">
    <source>
        <dbReference type="ARBA" id="ARBA00025323"/>
    </source>
</evidence>
<dbReference type="AlphaFoldDB" id="A0A2T0YBU8"/>
<comment type="function">
    <text evidence="8">Part of the ABC transporter complex CysAWTP (TC 3.A.1.6.1) involved in sulfate/thiosulfate import. Probably responsible for the translocation of the substrate across the membrane.</text>
</comment>
<feature type="transmembrane region" description="Helical" evidence="9">
    <location>
        <begin position="58"/>
        <end position="78"/>
    </location>
</feature>
<dbReference type="Proteomes" id="UP000238217">
    <property type="component" value="Unassembled WGS sequence"/>
</dbReference>
<evidence type="ECO:0000256" key="6">
    <source>
        <dbReference type="ARBA" id="ARBA00023032"/>
    </source>
</evidence>
<evidence type="ECO:0000256" key="5">
    <source>
        <dbReference type="ARBA" id="ARBA00022989"/>
    </source>
</evidence>
<dbReference type="InterPro" id="IPR005667">
    <property type="entry name" value="Sulph_transpt2"/>
</dbReference>
<feature type="transmembrane region" description="Helical" evidence="9">
    <location>
        <begin position="189"/>
        <end position="216"/>
    </location>
</feature>
<feature type="transmembrane region" description="Helical" evidence="9">
    <location>
        <begin position="7"/>
        <end position="28"/>
    </location>
</feature>
<feature type="transmembrane region" description="Helical" evidence="9">
    <location>
        <begin position="90"/>
        <end position="113"/>
    </location>
</feature>